<proteinExistence type="predicted"/>
<dbReference type="EMBL" id="VYWO01000001">
    <property type="protein sequence ID" value="KAA9302371.1"/>
    <property type="molecule type" value="Genomic_DNA"/>
</dbReference>
<comment type="caution">
    <text evidence="3">The sequence shown here is derived from an EMBL/GenBank/DDBJ whole genome shotgun (WGS) entry which is preliminary data.</text>
</comment>
<evidence type="ECO:0008006" key="5">
    <source>
        <dbReference type="Google" id="ProtNLM"/>
    </source>
</evidence>
<dbReference type="RefSeq" id="WP_070430183.1">
    <property type="nucleotide sequence ID" value="NZ_VYWO01000001.1"/>
</dbReference>
<feature type="chain" id="PRO_5024441469" description="PepSY domain-containing protein" evidence="2">
    <location>
        <begin position="26"/>
        <end position="173"/>
    </location>
</feature>
<feature type="compositionally biased region" description="Low complexity" evidence="1">
    <location>
        <begin position="85"/>
        <end position="99"/>
    </location>
</feature>
<protein>
    <recommendedName>
        <fullName evidence="5">PepSY domain-containing protein</fullName>
    </recommendedName>
</protein>
<dbReference type="Proteomes" id="UP000327148">
    <property type="component" value="Unassembled WGS sequence"/>
</dbReference>
<sequence>MKKRVIASVGLAALLVALNVPNAAASQSLFELNPNEASQAFLKQIPVLNQLSARPQVVTIETTDQVAAPIQSQQAQPGPAFYPGRAPEAKAQPAKRAQAPVSEVQPSQEAPETTKAYLMAPSQDSKTGRTQYEYRADSPDSRISHLEALYQVDEATGQVYQMDILTGQWVLLE</sequence>
<accession>A0A5N1GQP2</accession>
<keyword evidence="2" id="KW-0732">Signal</keyword>
<dbReference type="OrthoDB" id="2136517at2"/>
<name>A0A5N1GQP2_9LACT</name>
<evidence type="ECO:0000313" key="4">
    <source>
        <dbReference type="Proteomes" id="UP000327148"/>
    </source>
</evidence>
<feature type="region of interest" description="Disordered" evidence="1">
    <location>
        <begin position="69"/>
        <end position="129"/>
    </location>
</feature>
<evidence type="ECO:0000313" key="3">
    <source>
        <dbReference type="EMBL" id="KAA9302371.1"/>
    </source>
</evidence>
<dbReference type="AlphaFoldDB" id="A0A5N1GQP2"/>
<evidence type="ECO:0000256" key="1">
    <source>
        <dbReference type="SAM" id="MobiDB-lite"/>
    </source>
</evidence>
<feature type="signal peptide" evidence="2">
    <location>
        <begin position="1"/>
        <end position="25"/>
    </location>
</feature>
<evidence type="ECO:0000256" key="2">
    <source>
        <dbReference type="SAM" id="SignalP"/>
    </source>
</evidence>
<organism evidence="3 4">
    <name type="scientific">Aerococcus sanguinicola</name>
    <dbReference type="NCBI Taxonomy" id="119206"/>
    <lineage>
        <taxon>Bacteria</taxon>
        <taxon>Bacillati</taxon>
        <taxon>Bacillota</taxon>
        <taxon>Bacilli</taxon>
        <taxon>Lactobacillales</taxon>
        <taxon>Aerococcaceae</taxon>
        <taxon>Aerococcus</taxon>
    </lineage>
</organism>
<reference evidence="3 4" key="1">
    <citation type="submission" date="2019-09" db="EMBL/GenBank/DDBJ databases">
        <title>Draft genome sequence assemblies of isolates from the urinary tract.</title>
        <authorList>
            <person name="Mores C.R."/>
            <person name="Putonti C."/>
            <person name="Wolfe A.J."/>
        </authorList>
    </citation>
    <scope>NUCLEOTIDE SEQUENCE [LARGE SCALE GENOMIC DNA]</scope>
    <source>
        <strain evidence="3 4">UMB623</strain>
    </source>
</reference>
<gene>
    <name evidence="3" type="ORF">F6I03_03900</name>
</gene>